<dbReference type="InterPro" id="IPR031658">
    <property type="entry name" value="Cyclin_C_2"/>
</dbReference>
<reference evidence="3" key="2">
    <citation type="submission" date="2022-06" db="UniProtKB">
        <authorList>
            <consortium name="EnsemblMetazoa"/>
        </authorList>
    </citation>
    <scope>IDENTIFICATION</scope>
</reference>
<evidence type="ECO:0000313" key="4">
    <source>
        <dbReference type="Proteomes" id="UP000024404"/>
    </source>
</evidence>
<evidence type="ECO:0000259" key="2">
    <source>
        <dbReference type="Pfam" id="PF16899"/>
    </source>
</evidence>
<dbReference type="AlphaFoldDB" id="A0A8R1XVE3"/>
<feature type="domain" description="Cyclin C-terminal" evidence="2">
    <location>
        <begin position="85"/>
        <end position="138"/>
    </location>
</feature>
<evidence type="ECO:0000313" key="3">
    <source>
        <dbReference type="EnsemblMetazoa" id="OVOC3515.1"/>
    </source>
</evidence>
<sequence length="154" mass="17950">MEYSPKNVMMSCFYLGAKIDEFNVSIDEFVINLKSDITKSNSETISSFEPQIILKLWYQLTIHLPNISSIRRTLNRNEKKFIVKFRFGEMRSHAKDFFKKVLFGDVILFYPPAQIALTVLKYALHMLDKTNDLLKDQLLNKMLGINGSRKATMF</sequence>
<name>A0A8R1XVE3_ONCVO</name>
<keyword evidence="1" id="KW-0195">Cyclin</keyword>
<protein>
    <recommendedName>
        <fullName evidence="2">Cyclin C-terminal domain-containing protein</fullName>
    </recommendedName>
</protein>
<organism evidence="3 4">
    <name type="scientific">Onchocerca volvulus</name>
    <dbReference type="NCBI Taxonomy" id="6282"/>
    <lineage>
        <taxon>Eukaryota</taxon>
        <taxon>Metazoa</taxon>
        <taxon>Ecdysozoa</taxon>
        <taxon>Nematoda</taxon>
        <taxon>Chromadorea</taxon>
        <taxon>Rhabditida</taxon>
        <taxon>Spirurina</taxon>
        <taxon>Spiruromorpha</taxon>
        <taxon>Filarioidea</taxon>
        <taxon>Onchocercidae</taxon>
        <taxon>Onchocerca</taxon>
    </lineage>
</organism>
<keyword evidence="4" id="KW-1185">Reference proteome</keyword>
<reference evidence="4" key="1">
    <citation type="submission" date="2013-10" db="EMBL/GenBank/DDBJ databases">
        <title>Genome sequencing of Onchocerca volvulus.</title>
        <authorList>
            <person name="Cotton J."/>
            <person name="Tsai J."/>
            <person name="Stanley E."/>
            <person name="Tracey A."/>
            <person name="Holroyd N."/>
            <person name="Lustigman S."/>
            <person name="Berriman M."/>
        </authorList>
    </citation>
    <scope>NUCLEOTIDE SEQUENCE</scope>
</reference>
<evidence type="ECO:0000256" key="1">
    <source>
        <dbReference type="ARBA" id="ARBA00023127"/>
    </source>
</evidence>
<dbReference type="Proteomes" id="UP000024404">
    <property type="component" value="Unassembled WGS sequence"/>
</dbReference>
<dbReference type="EMBL" id="CMVM020000117">
    <property type="status" value="NOT_ANNOTATED_CDS"/>
    <property type="molecule type" value="Genomic_DNA"/>
</dbReference>
<dbReference type="InterPro" id="IPR036915">
    <property type="entry name" value="Cyclin-like_sf"/>
</dbReference>
<dbReference type="Gene3D" id="1.10.472.10">
    <property type="entry name" value="Cyclin-like"/>
    <property type="match status" value="1"/>
</dbReference>
<dbReference type="Pfam" id="PF16899">
    <property type="entry name" value="Cyclin_C_2"/>
    <property type="match status" value="1"/>
</dbReference>
<proteinExistence type="predicted"/>
<dbReference type="EnsemblMetazoa" id="OVOC3515.1">
    <property type="protein sequence ID" value="OVOC3515.1"/>
    <property type="gene ID" value="WBGene00240324"/>
</dbReference>
<dbReference type="SUPFAM" id="SSF47954">
    <property type="entry name" value="Cyclin-like"/>
    <property type="match status" value="2"/>
</dbReference>
<accession>A0A8R1XVE3</accession>